<proteinExistence type="predicted"/>
<accession>W1NS49</accession>
<sequence length="68" mass="7228">MLAIINAGASTITSTNAPPSSSSEVGALKVQVDSFAWALVLIPSHSKDLVNFMEKASVDLEERQRKVA</sequence>
<keyword evidence="2" id="KW-1185">Reference proteome</keyword>
<dbReference type="EMBL" id="KI394979">
    <property type="protein sequence ID" value="ERM99841.1"/>
    <property type="molecule type" value="Genomic_DNA"/>
</dbReference>
<evidence type="ECO:0000313" key="2">
    <source>
        <dbReference type="Proteomes" id="UP000017836"/>
    </source>
</evidence>
<reference evidence="2" key="1">
    <citation type="journal article" date="2013" name="Science">
        <title>The Amborella genome and the evolution of flowering plants.</title>
        <authorList>
            <consortium name="Amborella Genome Project"/>
        </authorList>
    </citation>
    <scope>NUCLEOTIDE SEQUENCE [LARGE SCALE GENOMIC DNA]</scope>
</reference>
<dbReference type="Gramene" id="ERM99841">
    <property type="protein sequence ID" value="ERM99841"/>
    <property type="gene ID" value="AMTR_s00098p00096330"/>
</dbReference>
<dbReference type="HOGENOM" id="CLU_2797361_0_0_1"/>
<protein>
    <submittedName>
        <fullName evidence="1">Uncharacterized protein</fullName>
    </submittedName>
</protein>
<evidence type="ECO:0000313" key="1">
    <source>
        <dbReference type="EMBL" id="ERM99841.1"/>
    </source>
</evidence>
<organism evidence="1 2">
    <name type="scientific">Amborella trichopoda</name>
    <dbReference type="NCBI Taxonomy" id="13333"/>
    <lineage>
        <taxon>Eukaryota</taxon>
        <taxon>Viridiplantae</taxon>
        <taxon>Streptophyta</taxon>
        <taxon>Embryophyta</taxon>
        <taxon>Tracheophyta</taxon>
        <taxon>Spermatophyta</taxon>
        <taxon>Magnoliopsida</taxon>
        <taxon>Amborellales</taxon>
        <taxon>Amborellaceae</taxon>
        <taxon>Amborella</taxon>
    </lineage>
</organism>
<gene>
    <name evidence="1" type="ORF">AMTR_s00098p00096330</name>
</gene>
<dbReference type="AlphaFoldDB" id="W1NS49"/>
<name>W1NS49_AMBTC</name>
<dbReference type="Proteomes" id="UP000017836">
    <property type="component" value="Unassembled WGS sequence"/>
</dbReference>